<dbReference type="EMBL" id="HACA01032506">
    <property type="protein sequence ID" value="CDW49867.1"/>
    <property type="molecule type" value="Transcribed_RNA"/>
</dbReference>
<feature type="transmembrane region" description="Helical" evidence="1">
    <location>
        <begin position="244"/>
        <end position="262"/>
    </location>
</feature>
<keyword evidence="1" id="KW-0472">Membrane</keyword>
<evidence type="ECO:0000256" key="1">
    <source>
        <dbReference type="SAM" id="Phobius"/>
    </source>
</evidence>
<organism evidence="2">
    <name type="scientific">Lepeophtheirus salmonis</name>
    <name type="common">Salmon louse</name>
    <name type="synonym">Caligus salmonis</name>
    <dbReference type="NCBI Taxonomy" id="72036"/>
    <lineage>
        <taxon>Eukaryota</taxon>
        <taxon>Metazoa</taxon>
        <taxon>Ecdysozoa</taxon>
        <taxon>Arthropoda</taxon>
        <taxon>Crustacea</taxon>
        <taxon>Multicrustacea</taxon>
        <taxon>Hexanauplia</taxon>
        <taxon>Copepoda</taxon>
        <taxon>Siphonostomatoida</taxon>
        <taxon>Caligidae</taxon>
        <taxon>Lepeophtheirus</taxon>
    </lineage>
</organism>
<evidence type="ECO:0000313" key="2">
    <source>
        <dbReference type="EMBL" id="CDW49867.1"/>
    </source>
</evidence>
<proteinExistence type="predicted"/>
<feature type="transmembrane region" description="Helical" evidence="1">
    <location>
        <begin position="12"/>
        <end position="32"/>
    </location>
</feature>
<name>A0A0K2VI51_LEPSM</name>
<sequence>NQHWKRGQLRNMNILQIVLLIMTIVLLCYSNTGVLSLRGNSLDRVLRYHLPTSKCKSLCLLRHTLSQEIESCWDRCSSNYVMEDDRIENNSGNFGRDNSRAPGWDIFPHPTPSNDCESIRWGELIPNYNYIGDMKERSIASALQQTHPANVYLIMGQDQKWRWHLLSSTWTKSTTYPNEDKRRLVLVVVDFFEGIKVKMRVPRCDEIRRRHPVKRSQFGMLKTSSHLDSSAMYVDHMSIPKNKLIFLSLMSLILTTCLVFAFKGLHKRCRTKNEGLNIPEII</sequence>
<accession>A0A0K2VI51</accession>
<dbReference type="AlphaFoldDB" id="A0A0K2VI51"/>
<feature type="non-terminal residue" evidence="2">
    <location>
        <position position="1"/>
    </location>
</feature>
<protein>
    <submittedName>
        <fullName evidence="2">Uncharacterized protein</fullName>
    </submittedName>
</protein>
<keyword evidence="1" id="KW-0812">Transmembrane</keyword>
<keyword evidence="1" id="KW-1133">Transmembrane helix</keyword>
<reference evidence="2" key="1">
    <citation type="submission" date="2014-05" db="EMBL/GenBank/DDBJ databases">
        <authorList>
            <person name="Chronopoulou M."/>
        </authorList>
    </citation>
    <scope>NUCLEOTIDE SEQUENCE</scope>
    <source>
        <tissue evidence="2">Whole organism</tissue>
    </source>
</reference>